<dbReference type="InterPro" id="IPR018289">
    <property type="entry name" value="MULE_transposase_dom"/>
</dbReference>
<dbReference type="Pfam" id="PF10551">
    <property type="entry name" value="MULE"/>
    <property type="match status" value="1"/>
</dbReference>
<accession>A0A7J6URB5</accession>
<evidence type="ECO:0000259" key="1">
    <source>
        <dbReference type="Pfam" id="PF10551"/>
    </source>
</evidence>
<proteinExistence type="predicted"/>
<dbReference type="EMBL" id="JABWDY010044524">
    <property type="protein sequence ID" value="KAF5175078.1"/>
    <property type="molecule type" value="Genomic_DNA"/>
</dbReference>
<keyword evidence="2" id="KW-0547">Nucleotide-binding</keyword>
<evidence type="ECO:0000313" key="3">
    <source>
        <dbReference type="Proteomes" id="UP000554482"/>
    </source>
</evidence>
<reference evidence="2 3" key="1">
    <citation type="submission" date="2020-06" db="EMBL/GenBank/DDBJ databases">
        <title>Transcriptomic and genomic resources for Thalictrum thalictroides and T. hernandezii: Facilitating candidate gene discovery in an emerging model plant lineage.</title>
        <authorList>
            <person name="Arias T."/>
            <person name="Riano-Pachon D.M."/>
            <person name="Di Stilio V.S."/>
        </authorList>
    </citation>
    <scope>NUCLEOTIDE SEQUENCE [LARGE SCALE GENOMIC DNA]</scope>
    <source>
        <strain evidence="3">cv. WT478/WT964</strain>
        <tissue evidence="2">Leaves</tissue>
    </source>
</reference>
<dbReference type="OrthoDB" id="4364923at2759"/>
<name>A0A7J6URB5_THATH</name>
<dbReference type="AlphaFoldDB" id="A0A7J6URB5"/>
<dbReference type="GO" id="GO:0004386">
    <property type="term" value="F:helicase activity"/>
    <property type="evidence" value="ECO:0007669"/>
    <property type="project" value="UniProtKB-KW"/>
</dbReference>
<feature type="domain" description="MULE transposase" evidence="1">
    <location>
        <begin position="2"/>
        <end position="101"/>
    </location>
</feature>
<dbReference type="Proteomes" id="UP000554482">
    <property type="component" value="Unassembled WGS sequence"/>
</dbReference>
<keyword evidence="2" id="KW-0347">Helicase</keyword>
<keyword evidence="2" id="KW-0067">ATP-binding</keyword>
<sequence>MAIDATYGTNSAGCDLFAVLAEFDGTGVPLAYLFLEKSMLTQTSTSVAPSKMTQILHQFLSPLLNRGFSPSFFACDKDRSEINAIQQVWPSAKVQLCYWHAKRAIQTKLKDCHKTDSLTSYFPEDAKKLVPNLEICWGSYVKNRTEQQHRPEQWELWARSHSPEEIPVLRTTMIVESHWRRIKRDFLCRFNRPRIDLVVWTLISRSIPQGLEKMEAIQDGNYRKGVASWRKKFKQQWKKFASQGTDNEALKKYYTDAAAWTCGCEAFLLSRFLLCKHIVHCYRDFKDPNKFFQTVRRQRSSPFWIQPQLTLRPEFLVLNDLSRDTVFESTIGSISDFESDEEIQEPVEDDNLVQMEDEPLVTYDASGFLSKMSRLIDIFTEQHSIGNSRFAERLIKQNISNLTLLEEIEQLKRRHTTATTWGQYRNPITMYYQFV</sequence>
<organism evidence="2 3">
    <name type="scientific">Thalictrum thalictroides</name>
    <name type="common">Rue-anemone</name>
    <name type="synonym">Anemone thalictroides</name>
    <dbReference type="NCBI Taxonomy" id="46969"/>
    <lineage>
        <taxon>Eukaryota</taxon>
        <taxon>Viridiplantae</taxon>
        <taxon>Streptophyta</taxon>
        <taxon>Embryophyta</taxon>
        <taxon>Tracheophyta</taxon>
        <taxon>Spermatophyta</taxon>
        <taxon>Magnoliopsida</taxon>
        <taxon>Ranunculales</taxon>
        <taxon>Ranunculaceae</taxon>
        <taxon>Thalictroideae</taxon>
        <taxon>Thalictrum</taxon>
    </lineage>
</organism>
<gene>
    <name evidence="2" type="ORF">FRX31_035335</name>
</gene>
<keyword evidence="3" id="KW-1185">Reference proteome</keyword>
<evidence type="ECO:0000313" key="2">
    <source>
        <dbReference type="EMBL" id="KAF5175078.1"/>
    </source>
</evidence>
<comment type="caution">
    <text evidence="2">The sequence shown here is derived from an EMBL/GenBank/DDBJ whole genome shotgun (WGS) entry which is preliminary data.</text>
</comment>
<keyword evidence="2" id="KW-0378">Hydrolase</keyword>
<protein>
    <submittedName>
        <fullName evidence="2">Atp-dependent dna helicase pif1</fullName>
    </submittedName>
</protein>